<name>A0A849IJE3_9HYPH</name>
<dbReference type="InterPro" id="IPR018530">
    <property type="entry name" value="SiaC"/>
</dbReference>
<dbReference type="AlphaFoldDB" id="A0A849IJE3"/>
<keyword evidence="3" id="KW-1185">Reference proteome</keyword>
<evidence type="ECO:0000313" key="3">
    <source>
        <dbReference type="Proteomes" id="UP000564885"/>
    </source>
</evidence>
<feature type="domain" description="SiaC family regulatory phosphoprotein" evidence="1">
    <location>
        <begin position="6"/>
        <end position="125"/>
    </location>
</feature>
<gene>
    <name evidence="2" type="ORF">HJG44_16940</name>
</gene>
<proteinExistence type="predicted"/>
<evidence type="ECO:0000313" key="2">
    <source>
        <dbReference type="EMBL" id="NNM74063.1"/>
    </source>
</evidence>
<sequence length="127" mass="13934">MDRISIAGTERTPEVDFDFPQGRLKLGGESYPEDAAAFFGPLQQALAAFLENRERGPLTFEIALTYFNSSSAKALMNMFMLLDDAAAGGAAVTVRWLHAADDDTIQEAGEDFAADFEHARFELVEQP</sequence>
<organism evidence="2 3">
    <name type="scientific">Enterovirga aerilata</name>
    <dbReference type="NCBI Taxonomy" id="2730920"/>
    <lineage>
        <taxon>Bacteria</taxon>
        <taxon>Pseudomonadati</taxon>
        <taxon>Pseudomonadota</taxon>
        <taxon>Alphaproteobacteria</taxon>
        <taxon>Hyphomicrobiales</taxon>
        <taxon>Methylobacteriaceae</taxon>
        <taxon>Enterovirga</taxon>
    </lineage>
</organism>
<dbReference type="Pfam" id="PF09345">
    <property type="entry name" value="SiaC"/>
    <property type="match status" value="1"/>
</dbReference>
<dbReference type="Proteomes" id="UP000564885">
    <property type="component" value="Unassembled WGS sequence"/>
</dbReference>
<comment type="caution">
    <text evidence="2">The sequence shown here is derived from an EMBL/GenBank/DDBJ whole genome shotgun (WGS) entry which is preliminary data.</text>
</comment>
<reference evidence="2 3" key="1">
    <citation type="submission" date="2020-04" db="EMBL/GenBank/DDBJ databases">
        <title>Enterovirga sp. isolate from soil.</title>
        <authorList>
            <person name="Chea S."/>
            <person name="Kim D.-U."/>
        </authorList>
    </citation>
    <scope>NUCLEOTIDE SEQUENCE [LARGE SCALE GENOMIC DNA]</scope>
    <source>
        <strain evidence="2 3">DB1703</strain>
    </source>
</reference>
<evidence type="ECO:0000259" key="1">
    <source>
        <dbReference type="Pfam" id="PF09345"/>
    </source>
</evidence>
<protein>
    <submittedName>
        <fullName evidence="2">DUF1987 domain-containing protein</fullName>
    </submittedName>
</protein>
<accession>A0A849IJE3</accession>
<dbReference type="RefSeq" id="WP_171219491.1">
    <property type="nucleotide sequence ID" value="NZ_JABEPP010000004.1"/>
</dbReference>
<dbReference type="EMBL" id="JABEPP010000004">
    <property type="protein sequence ID" value="NNM74063.1"/>
    <property type="molecule type" value="Genomic_DNA"/>
</dbReference>